<comment type="caution">
    <text evidence="1">The sequence shown here is derived from an EMBL/GenBank/DDBJ whole genome shotgun (WGS) entry which is preliminary data.</text>
</comment>
<proteinExistence type="predicted"/>
<gene>
    <name evidence="1" type="ORF">CHARACLAT_004681</name>
</gene>
<evidence type="ECO:0000313" key="2">
    <source>
        <dbReference type="Proteomes" id="UP001352852"/>
    </source>
</evidence>
<reference evidence="1 2" key="1">
    <citation type="submission" date="2021-06" db="EMBL/GenBank/DDBJ databases">
        <authorList>
            <person name="Palmer J.M."/>
        </authorList>
    </citation>
    <scope>NUCLEOTIDE SEQUENCE [LARGE SCALE GENOMIC DNA]</scope>
    <source>
        <strain evidence="1 2">CL_MEX2019</strain>
        <tissue evidence="1">Muscle</tissue>
    </source>
</reference>
<dbReference type="Proteomes" id="UP001352852">
    <property type="component" value="Unassembled WGS sequence"/>
</dbReference>
<sequence length="149" mass="16843">MVYEKNLLNTPHGVWLTAASLVVKDGRLVWRGHEGVIDLQLEKTGFASHSFCCHLFFLFNPLICCNEQISQMIRLTDRASTMISRVEGCVDPVCLLGATVQMILYTVKCQQTKKFIQPNAKAPVEIWKASNIYTDRCCLPQKIFGSYTP</sequence>
<organism evidence="1 2">
    <name type="scientific">Characodon lateralis</name>
    <dbReference type="NCBI Taxonomy" id="208331"/>
    <lineage>
        <taxon>Eukaryota</taxon>
        <taxon>Metazoa</taxon>
        <taxon>Chordata</taxon>
        <taxon>Craniata</taxon>
        <taxon>Vertebrata</taxon>
        <taxon>Euteleostomi</taxon>
        <taxon>Actinopterygii</taxon>
        <taxon>Neopterygii</taxon>
        <taxon>Teleostei</taxon>
        <taxon>Neoteleostei</taxon>
        <taxon>Acanthomorphata</taxon>
        <taxon>Ovalentaria</taxon>
        <taxon>Atherinomorphae</taxon>
        <taxon>Cyprinodontiformes</taxon>
        <taxon>Goodeidae</taxon>
        <taxon>Characodon</taxon>
    </lineage>
</organism>
<keyword evidence="2" id="KW-1185">Reference proteome</keyword>
<evidence type="ECO:0000313" key="1">
    <source>
        <dbReference type="EMBL" id="MED6276607.1"/>
    </source>
</evidence>
<accession>A0ABU7DNT6</accession>
<dbReference type="EMBL" id="JAHUTJ010033009">
    <property type="protein sequence ID" value="MED6276607.1"/>
    <property type="molecule type" value="Genomic_DNA"/>
</dbReference>
<protein>
    <submittedName>
        <fullName evidence="1">Uncharacterized protein</fullName>
    </submittedName>
</protein>
<name>A0ABU7DNT6_9TELE</name>